<feature type="active site" description="Proton donor/acceptor" evidence="1">
    <location>
        <position position="83"/>
    </location>
</feature>
<name>A0A429ZLL6_9ENTE</name>
<dbReference type="PANTHER" id="PTHR48100:SF1">
    <property type="entry name" value="HISTIDINE PHOSPHATASE FAMILY PROTEIN-RELATED"/>
    <property type="match status" value="1"/>
</dbReference>
<reference evidence="3 4" key="1">
    <citation type="submission" date="2017-05" db="EMBL/GenBank/DDBJ databases">
        <title>Vagococcus spp. assemblies.</title>
        <authorList>
            <person name="Gulvik C.A."/>
        </authorList>
    </citation>
    <scope>NUCLEOTIDE SEQUENCE [LARGE SCALE GENOMIC DNA]</scope>
    <source>
        <strain evidence="3 4">SS1994</strain>
    </source>
</reference>
<gene>
    <name evidence="3" type="ORF">CBF36_05135</name>
</gene>
<evidence type="ECO:0008006" key="5">
    <source>
        <dbReference type="Google" id="ProtNLM"/>
    </source>
</evidence>
<dbReference type="Pfam" id="PF00300">
    <property type="entry name" value="His_Phos_1"/>
    <property type="match status" value="1"/>
</dbReference>
<dbReference type="CDD" id="cd07067">
    <property type="entry name" value="HP_PGM_like"/>
    <property type="match status" value="1"/>
</dbReference>
<feature type="binding site" evidence="2">
    <location>
        <position position="57"/>
    </location>
    <ligand>
        <name>substrate</name>
    </ligand>
</feature>
<sequence>MKLYFVRHGKTEWNLDDRLQGVKDSPLLPQSYEDMKKCGQALKEIPFKAVYTSPIKRAKETAEGIVSQFDYDIPMYERPGFVELSFGDLEGAKFLTAKETFPNEMFYLRNHPDKYDPSAFNGENYDSMIKRSTTVVKEAIEENETGPLLFVGHGAMLIACMRTLLGVPIERIREVEGMLDNNSVTVLSFNDGEFTLDDWNNTDFLS</sequence>
<dbReference type="EMBL" id="NGJT01000007">
    <property type="protein sequence ID" value="RST94592.1"/>
    <property type="molecule type" value="Genomic_DNA"/>
</dbReference>
<evidence type="ECO:0000256" key="2">
    <source>
        <dbReference type="PIRSR" id="PIRSR613078-2"/>
    </source>
</evidence>
<dbReference type="OrthoDB" id="9782128at2"/>
<dbReference type="Gene3D" id="3.40.50.1240">
    <property type="entry name" value="Phosphoglycerate mutase-like"/>
    <property type="match status" value="1"/>
</dbReference>
<feature type="binding site" evidence="2">
    <location>
        <begin position="7"/>
        <end position="14"/>
    </location>
    <ligand>
        <name>substrate</name>
    </ligand>
</feature>
<dbReference type="InterPro" id="IPR050275">
    <property type="entry name" value="PGM_Phosphatase"/>
</dbReference>
<dbReference type="PANTHER" id="PTHR48100">
    <property type="entry name" value="BROAD-SPECIFICITY PHOSPHATASE YOR283W-RELATED"/>
    <property type="match status" value="1"/>
</dbReference>
<dbReference type="AlphaFoldDB" id="A0A429ZLL6"/>
<feature type="active site" description="Tele-phosphohistidine intermediate" evidence="1">
    <location>
        <position position="8"/>
    </location>
</feature>
<evidence type="ECO:0000313" key="4">
    <source>
        <dbReference type="Proteomes" id="UP000288490"/>
    </source>
</evidence>
<dbReference type="GO" id="GO:0005737">
    <property type="term" value="C:cytoplasm"/>
    <property type="evidence" value="ECO:0007669"/>
    <property type="project" value="TreeGrafter"/>
</dbReference>
<dbReference type="SUPFAM" id="SSF53254">
    <property type="entry name" value="Phosphoglycerate mutase-like"/>
    <property type="match status" value="1"/>
</dbReference>
<dbReference type="InterPro" id="IPR013078">
    <property type="entry name" value="His_Pase_superF_clade-1"/>
</dbReference>
<dbReference type="RefSeq" id="WP_125957207.1">
    <property type="nucleotide sequence ID" value="NZ_JAQEJV010000008.1"/>
</dbReference>
<protein>
    <recommendedName>
        <fullName evidence="5">Histidine phosphatase family protein</fullName>
    </recommendedName>
</protein>
<dbReference type="GO" id="GO:0016791">
    <property type="term" value="F:phosphatase activity"/>
    <property type="evidence" value="ECO:0007669"/>
    <property type="project" value="TreeGrafter"/>
</dbReference>
<proteinExistence type="predicted"/>
<dbReference type="Proteomes" id="UP000288490">
    <property type="component" value="Unassembled WGS sequence"/>
</dbReference>
<organism evidence="3 4">
    <name type="scientific">Vagococcus bubulae</name>
    <dbReference type="NCBI Taxonomy" id="1977868"/>
    <lineage>
        <taxon>Bacteria</taxon>
        <taxon>Bacillati</taxon>
        <taxon>Bacillota</taxon>
        <taxon>Bacilli</taxon>
        <taxon>Lactobacillales</taxon>
        <taxon>Enterococcaceae</taxon>
        <taxon>Vagococcus</taxon>
    </lineage>
</organism>
<evidence type="ECO:0000256" key="1">
    <source>
        <dbReference type="PIRSR" id="PIRSR613078-1"/>
    </source>
</evidence>
<evidence type="ECO:0000313" key="3">
    <source>
        <dbReference type="EMBL" id="RST94592.1"/>
    </source>
</evidence>
<comment type="caution">
    <text evidence="3">The sequence shown here is derived from an EMBL/GenBank/DDBJ whole genome shotgun (WGS) entry which is preliminary data.</text>
</comment>
<dbReference type="InterPro" id="IPR029033">
    <property type="entry name" value="His_PPase_superfam"/>
</dbReference>
<accession>A0A429ZLL6</accession>
<keyword evidence="4" id="KW-1185">Reference proteome</keyword>
<dbReference type="SMART" id="SM00855">
    <property type="entry name" value="PGAM"/>
    <property type="match status" value="1"/>
</dbReference>